<reference evidence="10 11" key="1">
    <citation type="submission" date="2019-03" db="EMBL/GenBank/DDBJ databases">
        <title>Genomic Encyclopedia of Type Strains, Phase IV (KMG-IV): sequencing the most valuable type-strain genomes for metagenomic binning, comparative biology and taxonomic classification.</title>
        <authorList>
            <person name="Goeker M."/>
        </authorList>
    </citation>
    <scope>NUCLEOTIDE SEQUENCE [LARGE SCALE GENOMIC DNA]</scope>
    <source>
        <strain evidence="10 11">DSM 101688</strain>
    </source>
</reference>
<dbReference type="GO" id="GO:0009103">
    <property type="term" value="P:lipopolysaccharide biosynthetic process"/>
    <property type="evidence" value="ECO:0007669"/>
    <property type="project" value="TreeGrafter"/>
</dbReference>
<evidence type="ECO:0000256" key="4">
    <source>
        <dbReference type="ARBA" id="ARBA00022679"/>
    </source>
</evidence>
<dbReference type="PANTHER" id="PTHR33908:SF3">
    <property type="entry name" value="UNDECAPRENYL PHOSPHATE-ALPHA-4-AMINO-4-DEOXY-L-ARABINOSE ARABINOSYL TRANSFERASE"/>
    <property type="match status" value="1"/>
</dbReference>
<name>A0A4R3JC79_9PROT</name>
<feature type="transmembrane region" description="Helical" evidence="8">
    <location>
        <begin position="228"/>
        <end position="248"/>
    </location>
</feature>
<keyword evidence="3" id="KW-0328">Glycosyltransferase</keyword>
<dbReference type="GO" id="GO:0010041">
    <property type="term" value="P:response to iron(III) ion"/>
    <property type="evidence" value="ECO:0007669"/>
    <property type="project" value="TreeGrafter"/>
</dbReference>
<feature type="transmembrane region" description="Helical" evidence="8">
    <location>
        <begin position="422"/>
        <end position="443"/>
    </location>
</feature>
<feature type="transmembrane region" description="Helical" evidence="8">
    <location>
        <begin position="142"/>
        <end position="162"/>
    </location>
</feature>
<evidence type="ECO:0000313" key="11">
    <source>
        <dbReference type="Proteomes" id="UP000295304"/>
    </source>
</evidence>
<evidence type="ECO:0000256" key="3">
    <source>
        <dbReference type="ARBA" id="ARBA00022676"/>
    </source>
</evidence>
<feature type="transmembrane region" description="Helical" evidence="8">
    <location>
        <begin position="15"/>
        <end position="34"/>
    </location>
</feature>
<sequence>MISSSPHRPLDGPKLWILLWFLVMTAGIMLRPYLPIDETRYITVAWEMWRDHSFLVPHLNGELYSQKPPLLFWMIHLGWAIFGVNDVTPRLVAPLFGLANLFMTYRIARQLWPSDADALIARIAPPMVLTGFYWAVFSSMTMFDMLVTFFTLMGISALLGAWRAGGGRGHWPAFITLGLAMGFGALAKGPVILLHLLPIALLAPYWGRVLSFAPEIAPRRDKAFWKKWYLSILIAVAIGFAVALSWAIPAAVVGGPAYADAIFWRQSAGRMVKSFAHRRPYYWYLLLLPVLLLPWTVWPRLWAAVGGWTSWRAKVGLRAAWRDGGGRFLLLWIVPVFIAFSLISGKQPHYLLPEFPAIMVLFAFLLVRHQDRAQAQEQTKKAIDWTIRPPALFIAALSAILIIAIYGALLLARFDLGGIPPWLHLVEGYWLVFPLAGGALLAWRGRGRRVGAQVAALSSLAMTQIVFLHLALAPALHAAYDLKPISLKLKAWEDAGRPFAQVGNYHGQYQFLGRLKTPMGEFRTLDEATQWLGEHPNGVLITYPNEKTADSARALYFQDYRGQYLAVWDSAHRPPAQ</sequence>
<organism evidence="10 11">
    <name type="scientific">Varunaivibrio sulfuroxidans</name>
    <dbReference type="NCBI Taxonomy" id="1773489"/>
    <lineage>
        <taxon>Bacteria</taxon>
        <taxon>Pseudomonadati</taxon>
        <taxon>Pseudomonadota</taxon>
        <taxon>Alphaproteobacteria</taxon>
        <taxon>Rhodospirillales</taxon>
        <taxon>Magnetovibrionaceae</taxon>
        <taxon>Varunaivibrio</taxon>
    </lineage>
</organism>
<evidence type="ECO:0000256" key="5">
    <source>
        <dbReference type="ARBA" id="ARBA00022692"/>
    </source>
</evidence>
<evidence type="ECO:0000256" key="8">
    <source>
        <dbReference type="SAM" id="Phobius"/>
    </source>
</evidence>
<dbReference type="AlphaFoldDB" id="A0A4R3JC79"/>
<evidence type="ECO:0000256" key="7">
    <source>
        <dbReference type="ARBA" id="ARBA00023136"/>
    </source>
</evidence>
<feature type="transmembrane region" description="Helical" evidence="8">
    <location>
        <begin position="324"/>
        <end position="344"/>
    </location>
</feature>
<proteinExistence type="predicted"/>
<keyword evidence="7 8" id="KW-0472">Membrane</keyword>
<keyword evidence="2" id="KW-1003">Cell membrane</keyword>
<evidence type="ECO:0000256" key="6">
    <source>
        <dbReference type="ARBA" id="ARBA00022989"/>
    </source>
</evidence>
<accession>A0A4R3JC79</accession>
<dbReference type="GO" id="GO:0005886">
    <property type="term" value="C:plasma membrane"/>
    <property type="evidence" value="ECO:0007669"/>
    <property type="project" value="UniProtKB-SubCell"/>
</dbReference>
<dbReference type="EMBL" id="SLZW01000003">
    <property type="protein sequence ID" value="TCS63568.1"/>
    <property type="molecule type" value="Genomic_DNA"/>
</dbReference>
<evidence type="ECO:0000259" key="9">
    <source>
        <dbReference type="Pfam" id="PF13231"/>
    </source>
</evidence>
<dbReference type="GO" id="GO:0016763">
    <property type="term" value="F:pentosyltransferase activity"/>
    <property type="evidence" value="ECO:0007669"/>
    <property type="project" value="TreeGrafter"/>
</dbReference>
<dbReference type="Proteomes" id="UP000295304">
    <property type="component" value="Unassembled WGS sequence"/>
</dbReference>
<dbReference type="Pfam" id="PF13231">
    <property type="entry name" value="PMT_2"/>
    <property type="match status" value="1"/>
</dbReference>
<evidence type="ECO:0000256" key="2">
    <source>
        <dbReference type="ARBA" id="ARBA00022475"/>
    </source>
</evidence>
<feature type="transmembrane region" description="Helical" evidence="8">
    <location>
        <begin position="281"/>
        <end position="303"/>
    </location>
</feature>
<evidence type="ECO:0000313" key="10">
    <source>
        <dbReference type="EMBL" id="TCS63568.1"/>
    </source>
</evidence>
<comment type="caution">
    <text evidence="10">The sequence shown here is derived from an EMBL/GenBank/DDBJ whole genome shotgun (WGS) entry which is preliminary data.</text>
</comment>
<keyword evidence="11" id="KW-1185">Reference proteome</keyword>
<comment type="subcellular location">
    <subcellularLocation>
        <location evidence="1">Cell membrane</location>
        <topology evidence="1">Multi-pass membrane protein</topology>
    </subcellularLocation>
</comment>
<keyword evidence="5 8" id="KW-0812">Transmembrane</keyword>
<feature type="transmembrane region" description="Helical" evidence="8">
    <location>
        <begin position="455"/>
        <end position="480"/>
    </location>
</feature>
<keyword evidence="6 8" id="KW-1133">Transmembrane helix</keyword>
<keyword evidence="4 10" id="KW-0808">Transferase</keyword>
<feature type="domain" description="Glycosyltransferase RgtA/B/C/D-like" evidence="9">
    <location>
        <begin position="67"/>
        <end position="204"/>
    </location>
</feature>
<dbReference type="InterPro" id="IPR050297">
    <property type="entry name" value="LipidA_mod_glycosyltrf_83"/>
</dbReference>
<feature type="transmembrane region" description="Helical" evidence="8">
    <location>
        <begin position="390"/>
        <end position="410"/>
    </location>
</feature>
<dbReference type="PANTHER" id="PTHR33908">
    <property type="entry name" value="MANNOSYLTRANSFERASE YKCB-RELATED"/>
    <property type="match status" value="1"/>
</dbReference>
<feature type="transmembrane region" description="Helical" evidence="8">
    <location>
        <begin position="350"/>
        <end position="369"/>
    </location>
</feature>
<dbReference type="OrthoDB" id="9810951at2"/>
<feature type="transmembrane region" description="Helical" evidence="8">
    <location>
        <begin position="91"/>
        <end position="107"/>
    </location>
</feature>
<dbReference type="InterPro" id="IPR038731">
    <property type="entry name" value="RgtA/B/C-like"/>
</dbReference>
<feature type="transmembrane region" description="Helical" evidence="8">
    <location>
        <begin position="192"/>
        <end position="207"/>
    </location>
</feature>
<gene>
    <name evidence="10" type="ORF">EDD55_103191</name>
</gene>
<protein>
    <submittedName>
        <fullName evidence="10">4-amino-4-deoxy-L-arabinose transferase-like glycosyltransferase</fullName>
    </submittedName>
</protein>
<feature type="transmembrane region" description="Helical" evidence="8">
    <location>
        <begin position="119"/>
        <end position="136"/>
    </location>
</feature>
<evidence type="ECO:0000256" key="1">
    <source>
        <dbReference type="ARBA" id="ARBA00004651"/>
    </source>
</evidence>